<evidence type="ECO:0008006" key="3">
    <source>
        <dbReference type="Google" id="ProtNLM"/>
    </source>
</evidence>
<dbReference type="PANTHER" id="PTHR37489:SF1">
    <property type="entry name" value="DUF3500 DOMAIN-CONTAINING PROTEIN"/>
    <property type="match status" value="1"/>
</dbReference>
<dbReference type="STRING" id="1838286.Verru16b_00232"/>
<keyword evidence="2" id="KW-1185">Reference proteome</keyword>
<reference evidence="1 2" key="1">
    <citation type="submission" date="2016-06" db="EMBL/GenBank/DDBJ databases">
        <title>Three novel species with peptidoglycan cell walls form the new genus Lacunisphaera gen. nov. in the family Opitutaceae of the verrucomicrobial subdivision 4.</title>
        <authorList>
            <person name="Rast P."/>
            <person name="Gloeckner I."/>
            <person name="Jogler M."/>
            <person name="Boedeker C."/>
            <person name="Jeske O."/>
            <person name="Wiegand S."/>
            <person name="Reinhardt R."/>
            <person name="Schumann P."/>
            <person name="Rohde M."/>
            <person name="Spring S."/>
            <person name="Gloeckner F.O."/>
            <person name="Jogler C."/>
        </authorList>
    </citation>
    <scope>NUCLEOTIDE SEQUENCE [LARGE SCALE GENOMIC DNA]</scope>
    <source>
        <strain evidence="1 2">IG16b</strain>
    </source>
</reference>
<dbReference type="AlphaFoldDB" id="A0A1I7PHU4"/>
<protein>
    <recommendedName>
        <fullName evidence="3">DUF3500 domain-containing protein</fullName>
    </recommendedName>
</protein>
<accession>A0A1I7PHU4</accession>
<name>A0A1I7PHU4_9BACT</name>
<organism evidence="1 2">
    <name type="scientific">Lacunisphaera limnophila</name>
    <dbReference type="NCBI Taxonomy" id="1838286"/>
    <lineage>
        <taxon>Bacteria</taxon>
        <taxon>Pseudomonadati</taxon>
        <taxon>Verrucomicrobiota</taxon>
        <taxon>Opitutia</taxon>
        <taxon>Opitutales</taxon>
        <taxon>Opitutaceae</taxon>
        <taxon>Lacunisphaera</taxon>
    </lineage>
</organism>
<dbReference type="InterPro" id="IPR021889">
    <property type="entry name" value="DUF3500"/>
</dbReference>
<dbReference type="Proteomes" id="UP000095228">
    <property type="component" value="Chromosome"/>
</dbReference>
<sequence length="398" mass="43739">MRFHPAGLFLLLPLALAAHDDNTDYSDAALHAKTVFAEREARAVAEPFQGITANGEIPPGLFTLKPTGVTTAPLVAAAQAFIATLTPEQKLHTVFGADSPEWRRWCNVDNGIFVRQGVSLRAMSDPQRAAARALLQATLSAKGLALTDAIRRTDETLAELNHDRLAYGEDLYYFTVMGLPSPTQPWGWQIDGHHLVINTFVLGDQVVMSPAFLGGEPVRTTTGKYAGNVILQAEQDLALALMQQLTPAQRALATISAQKTRTNNQAEAFKDNAVIPYAGLPVTQFTPAQREHLVALIRLFIDNQAEGHARVRLDEILAHLDETRFAWIGGTSDDAVFYYRIHSPVVLIEFDHQVPVGTKMINAPGQVTRDHIHVVIRTPNGNDYGKDLLRQHLANHPH</sequence>
<dbReference type="KEGG" id="obg:Verru16b_00232"/>
<dbReference type="OrthoDB" id="581140at2"/>
<dbReference type="Pfam" id="PF12006">
    <property type="entry name" value="DUF3500"/>
    <property type="match status" value="1"/>
</dbReference>
<dbReference type="RefSeq" id="WP_069960573.1">
    <property type="nucleotide sequence ID" value="NZ_CP016094.1"/>
</dbReference>
<dbReference type="PANTHER" id="PTHR37489">
    <property type="entry name" value="DUF3500 DOMAIN-CONTAINING PROTEIN"/>
    <property type="match status" value="1"/>
</dbReference>
<proteinExistence type="predicted"/>
<dbReference type="PATRIC" id="fig|1838286.3.peg.234"/>
<evidence type="ECO:0000313" key="2">
    <source>
        <dbReference type="Proteomes" id="UP000095228"/>
    </source>
</evidence>
<dbReference type="EMBL" id="CP016094">
    <property type="protein sequence ID" value="AOS43189.1"/>
    <property type="molecule type" value="Genomic_DNA"/>
</dbReference>
<evidence type="ECO:0000313" key="1">
    <source>
        <dbReference type="EMBL" id="AOS43189.1"/>
    </source>
</evidence>
<gene>
    <name evidence="1" type="ORF">Verru16b_00232</name>
</gene>